<reference evidence="5 6" key="1">
    <citation type="journal article" date="2015" name="Genome Announc.">
        <title>Expanding the biotechnology potential of lactobacilli through comparative genomics of 213 strains and associated genera.</title>
        <authorList>
            <person name="Sun Z."/>
            <person name="Harris H.M."/>
            <person name="McCann A."/>
            <person name="Guo C."/>
            <person name="Argimon S."/>
            <person name="Zhang W."/>
            <person name="Yang X."/>
            <person name="Jeffery I.B."/>
            <person name="Cooney J.C."/>
            <person name="Kagawa T.F."/>
            <person name="Liu W."/>
            <person name="Song Y."/>
            <person name="Salvetti E."/>
            <person name="Wrobel A."/>
            <person name="Rasinkangas P."/>
            <person name="Parkhill J."/>
            <person name="Rea M.C."/>
            <person name="O'Sullivan O."/>
            <person name="Ritari J."/>
            <person name="Douillard F.P."/>
            <person name="Paul Ross R."/>
            <person name="Yang R."/>
            <person name="Briner A.E."/>
            <person name="Felis G.E."/>
            <person name="de Vos W.M."/>
            <person name="Barrangou R."/>
            <person name="Klaenhammer T.R."/>
            <person name="Caufield P.W."/>
            <person name="Cui Y."/>
            <person name="Zhang H."/>
            <person name="O'Toole P.W."/>
        </authorList>
    </citation>
    <scope>NUCLEOTIDE SEQUENCE [LARGE SCALE GENOMIC DNA]</scope>
    <source>
        <strain evidence="5 6">DSM 22467</strain>
    </source>
</reference>
<dbReference type="InterPro" id="IPR001466">
    <property type="entry name" value="Beta-lactam-related"/>
</dbReference>
<dbReference type="Gene3D" id="3.40.710.10">
    <property type="entry name" value="DD-peptidase/beta-lactamase superfamily"/>
    <property type="match status" value="1"/>
</dbReference>
<evidence type="ECO:0000313" key="5">
    <source>
        <dbReference type="EMBL" id="KRO05609.1"/>
    </source>
</evidence>
<dbReference type="Pfam" id="PF00144">
    <property type="entry name" value="Beta-lactamase"/>
    <property type="match status" value="1"/>
</dbReference>
<dbReference type="OrthoDB" id="2151402at2"/>
<dbReference type="RefSeq" id="WP_057877383.1">
    <property type="nucleotide sequence ID" value="NZ_JQCA01000002.1"/>
</dbReference>
<evidence type="ECO:0000256" key="2">
    <source>
        <dbReference type="ARBA" id="ARBA00023136"/>
    </source>
</evidence>
<comment type="subcellular location">
    <subcellularLocation>
        <location evidence="1">Membrane</location>
    </subcellularLocation>
</comment>
<accession>A0A0R2LVS0</accession>
<dbReference type="Proteomes" id="UP000051906">
    <property type="component" value="Unassembled WGS sequence"/>
</dbReference>
<name>A0A0R2LVS0_9LACO</name>
<gene>
    <name evidence="5" type="ORF">IV54_GL000444</name>
</gene>
<feature type="domain" description="Beta-lactamase-related" evidence="4">
    <location>
        <begin position="95"/>
        <end position="382"/>
    </location>
</feature>
<dbReference type="AlphaFoldDB" id="A0A0R2LVS0"/>
<protein>
    <submittedName>
        <fullName evidence="5">Beta-lactamase class C related penicillin binding protein</fullName>
    </submittedName>
</protein>
<organism evidence="5 6">
    <name type="scientific">Levilactobacillus paucivorans</name>
    <dbReference type="NCBI Taxonomy" id="616990"/>
    <lineage>
        <taxon>Bacteria</taxon>
        <taxon>Bacillati</taxon>
        <taxon>Bacillota</taxon>
        <taxon>Bacilli</taxon>
        <taxon>Lactobacillales</taxon>
        <taxon>Lactobacillaceae</taxon>
        <taxon>Levilactobacillus</taxon>
    </lineage>
</organism>
<comment type="caution">
    <text evidence="5">The sequence shown here is derived from an EMBL/GenBank/DDBJ whole genome shotgun (WGS) entry which is preliminary data.</text>
</comment>
<evidence type="ECO:0000256" key="1">
    <source>
        <dbReference type="ARBA" id="ARBA00004370"/>
    </source>
</evidence>
<dbReference type="EMBL" id="JQCA01000002">
    <property type="protein sequence ID" value="KRO05609.1"/>
    <property type="molecule type" value="Genomic_DNA"/>
</dbReference>
<sequence>MNKRNLGHWAILMSVIVVIVGVVSWMHVIDANDKKQVAISNQHHAEKTKDAITRYALKSQQDRENKVTQYDRKNLGEKNPIFAAKLTKDLRAKKFVGSAIVVKNNHVVYQRAFGWANVKKQHKNKVTSQFLINSVQKSLTGALVMQAVEKGQIKLSDHLSKYYHIKHSSHVTIRQMLNMEGGISGKLLPGTVLTEPAVYKYASQQAIIKKKQINHFHYQPISYVLLAGILHKVTHQSYYQAFYQDIVTPLDLNHTGFNQIRKITPHMTLGYGGMEPGQYKEPHAPLKMTTAVQVATGNVIMSTGDAFQAERAVIQGTTLDNPAGAQVLHEVGQTRHYTGGLYHLENIGYYSHGMGDDYESTVAMSKDGKTGVIFLSNNFVKKAMFPRWSTEQLAIQTFKDINEVKAVK</sequence>
<dbReference type="InterPro" id="IPR012338">
    <property type="entry name" value="Beta-lactam/transpept-like"/>
</dbReference>
<evidence type="ECO:0000256" key="3">
    <source>
        <dbReference type="SAM" id="Phobius"/>
    </source>
</evidence>
<feature type="transmembrane region" description="Helical" evidence="3">
    <location>
        <begin position="6"/>
        <end position="26"/>
    </location>
</feature>
<evidence type="ECO:0000259" key="4">
    <source>
        <dbReference type="Pfam" id="PF00144"/>
    </source>
</evidence>
<keyword evidence="2 3" id="KW-0472">Membrane</keyword>
<dbReference type="STRING" id="616990.IV54_GL000444"/>
<proteinExistence type="predicted"/>
<dbReference type="InterPro" id="IPR050491">
    <property type="entry name" value="AmpC-like"/>
</dbReference>
<dbReference type="PANTHER" id="PTHR46825">
    <property type="entry name" value="D-ALANYL-D-ALANINE-CARBOXYPEPTIDASE/ENDOPEPTIDASE AMPH"/>
    <property type="match status" value="1"/>
</dbReference>
<dbReference type="PATRIC" id="fig|616990.3.peg.479"/>
<dbReference type="GO" id="GO:0016020">
    <property type="term" value="C:membrane"/>
    <property type="evidence" value="ECO:0007669"/>
    <property type="project" value="UniProtKB-SubCell"/>
</dbReference>
<dbReference type="PANTHER" id="PTHR46825:SF11">
    <property type="entry name" value="PENICILLIN-BINDING PROTEIN 4"/>
    <property type="match status" value="1"/>
</dbReference>
<dbReference type="SUPFAM" id="SSF56601">
    <property type="entry name" value="beta-lactamase/transpeptidase-like"/>
    <property type="match status" value="1"/>
</dbReference>
<keyword evidence="3" id="KW-1133">Transmembrane helix</keyword>
<keyword evidence="6" id="KW-1185">Reference proteome</keyword>
<evidence type="ECO:0000313" key="6">
    <source>
        <dbReference type="Proteomes" id="UP000051906"/>
    </source>
</evidence>
<keyword evidence="3" id="KW-0812">Transmembrane</keyword>